<dbReference type="OrthoDB" id="9807498at2"/>
<evidence type="ECO:0000313" key="6">
    <source>
        <dbReference type="Proteomes" id="UP000271031"/>
    </source>
</evidence>
<evidence type="ECO:0000256" key="2">
    <source>
        <dbReference type="ARBA" id="ARBA00022801"/>
    </source>
</evidence>
<dbReference type="Pfam" id="PF01136">
    <property type="entry name" value="Peptidase_U32"/>
    <property type="match status" value="1"/>
</dbReference>
<keyword evidence="2" id="KW-0378">Hydrolase</keyword>
<dbReference type="Proteomes" id="UP000271031">
    <property type="component" value="Unassembled WGS sequence"/>
</dbReference>
<name>A0A3M8D8W4_9BACL</name>
<comment type="similarity">
    <text evidence="3">Belongs to the peptidase U32 family.</text>
</comment>
<dbReference type="GO" id="GO:0008233">
    <property type="term" value="F:peptidase activity"/>
    <property type="evidence" value="ECO:0007669"/>
    <property type="project" value="UniProtKB-KW"/>
</dbReference>
<evidence type="ECO:0000256" key="3">
    <source>
        <dbReference type="ARBA" id="ARBA00038374"/>
    </source>
</evidence>
<sequence>MSTQIATAGFPSKKQLKKPELLAPAGNLEKLKFAVLYGADAVYIGGQKFGLRSKAGNFSYDDMKEGVAFAHQHGAKVFVAANIIAHNEDFDGMAEYFQTLYQLGIDAVIVADPAIVEVCKQAAPKLEIHLSTQASTTNWQAVQFWAEEGIARVVLAREVSMEEIRQIKAHTDVEIEAFIHGAMCISYSGRCVLSNHMTNRDANRGGCAQSCRWKYDLFEEVEDEEEAALPIIGKKELPLFSENDDEFTMSSKDLCMIESIPEMVDAGVESLKIEGRMKTVHYVATVVNTYRRVIDAYCENPDEFVFKDEWREEILKAANRPVTTAFFYGNPSEQDQIFGVPPKMAKYDFAGLVLEYDAATQIATIEQRNRFEVGAEVEFFGPKRDNFVQQVTELWDEDGNQLTDANKAMQIVKMRVCQPVCPYDIMRKEKK</sequence>
<dbReference type="Pfam" id="PF16325">
    <property type="entry name" value="Peptidase_U32_C"/>
    <property type="match status" value="1"/>
</dbReference>
<dbReference type="RefSeq" id="WP_122919767.1">
    <property type="nucleotide sequence ID" value="NZ_RHHQ01000017.1"/>
</dbReference>
<keyword evidence="1" id="KW-0645">Protease</keyword>
<dbReference type="PANTHER" id="PTHR30217:SF6">
    <property type="entry name" value="TRNA HYDROXYLATION PROTEIN P"/>
    <property type="match status" value="1"/>
</dbReference>
<proteinExistence type="inferred from homology"/>
<evidence type="ECO:0000256" key="1">
    <source>
        <dbReference type="ARBA" id="ARBA00022670"/>
    </source>
</evidence>
<dbReference type="GO" id="GO:0006508">
    <property type="term" value="P:proteolysis"/>
    <property type="evidence" value="ECO:0007669"/>
    <property type="project" value="UniProtKB-KW"/>
</dbReference>
<dbReference type="AlphaFoldDB" id="A0A3M8D8W4"/>
<accession>A0A3M8D8W4</accession>
<keyword evidence="6" id="KW-1185">Reference proteome</keyword>
<dbReference type="InterPro" id="IPR001539">
    <property type="entry name" value="Peptidase_U32"/>
</dbReference>
<comment type="caution">
    <text evidence="5">The sequence shown here is derived from an EMBL/GenBank/DDBJ whole genome shotgun (WGS) entry which is preliminary data.</text>
</comment>
<protein>
    <submittedName>
        <fullName evidence="5">U32 family peptidase</fullName>
    </submittedName>
</protein>
<dbReference type="InterPro" id="IPR051454">
    <property type="entry name" value="RNA/ubiquinone_mod_enzymes"/>
</dbReference>
<dbReference type="InterPro" id="IPR032525">
    <property type="entry name" value="Peptidase_U32_C"/>
</dbReference>
<evidence type="ECO:0000259" key="4">
    <source>
        <dbReference type="Pfam" id="PF16325"/>
    </source>
</evidence>
<organism evidence="5 6">
    <name type="scientific">Brevibacillus fluminis</name>
    <dbReference type="NCBI Taxonomy" id="511487"/>
    <lineage>
        <taxon>Bacteria</taxon>
        <taxon>Bacillati</taxon>
        <taxon>Bacillota</taxon>
        <taxon>Bacilli</taxon>
        <taxon>Bacillales</taxon>
        <taxon>Paenibacillaceae</taxon>
        <taxon>Brevibacillus</taxon>
    </lineage>
</organism>
<dbReference type="PROSITE" id="PS01276">
    <property type="entry name" value="PEPTIDASE_U32"/>
    <property type="match status" value="1"/>
</dbReference>
<evidence type="ECO:0000313" key="5">
    <source>
        <dbReference type="EMBL" id="RNB84484.1"/>
    </source>
</evidence>
<dbReference type="EMBL" id="RHHQ01000017">
    <property type="protein sequence ID" value="RNB84484.1"/>
    <property type="molecule type" value="Genomic_DNA"/>
</dbReference>
<dbReference type="PANTHER" id="PTHR30217">
    <property type="entry name" value="PEPTIDASE U32 FAMILY"/>
    <property type="match status" value="1"/>
</dbReference>
<reference evidence="5 6" key="1">
    <citation type="submission" date="2018-10" db="EMBL/GenBank/DDBJ databases">
        <title>Phylogenomics of Brevibacillus.</title>
        <authorList>
            <person name="Dunlap C."/>
        </authorList>
    </citation>
    <scope>NUCLEOTIDE SEQUENCE [LARGE SCALE GENOMIC DNA]</scope>
    <source>
        <strain evidence="5 6">JCM 15716</strain>
    </source>
</reference>
<dbReference type="Gene3D" id="2.40.30.10">
    <property type="entry name" value="Translation factors"/>
    <property type="match status" value="1"/>
</dbReference>
<gene>
    <name evidence="5" type="ORF">EDM56_20430</name>
</gene>
<feature type="domain" description="Peptidase family U32 C-terminal" evidence="4">
    <location>
        <begin position="346"/>
        <end position="427"/>
    </location>
</feature>